<dbReference type="Gene3D" id="3.90.640.10">
    <property type="entry name" value="Actin, Chain A, domain 4"/>
    <property type="match status" value="1"/>
</dbReference>
<sequence length="586" mass="65092">MPVLDPSPQGELDSGKWSGASKLVFSVDIGTMQSAVSFVYLENGKAPEIKHVMGWPGEHPARAKTLSAMYYDKIGNPCAYGINTQNASVKEKAKVEQWTLVHSFKRYIHRLGTSAEISDDADVQALPNNVSETKLYADWLKFLFNHAKQIVSRELAHFSDSTNTEVVFTVPNGWYTQEQAILSNAAVEARIVRKPSAVKFVPETEAAVHWALEQGDLKPKAGTDFIVCDSGGSTTDIAMYKVISVSPLKLCEKEGNPSRCIEAGSALIDEDFNDMIGDHLNNEGLRDVEILEAKQKIAGQFQLAKNQFDGSNLQSTYSIPLTGAVSGGGEKHIPVSRENMIKWFDDVIDTIIAGIDDVLRNNKPQFLLLRGDFGYSPYFQKRLRAHFKRMKLIPASEQNVKAAAAGALVWFQKRSVVSRAARFAYGVEVNVPYDPTDREHVYRAQGGRLTASGNLKHGWGVLVPYGKVLEDDEECTKDYELILPRADAPMVFEFTVYLTEGAEPKKWLCDRSGNVEDDFREVCTVKADLSGQRNNLRKYGSSGGQYYFPFEIALDFGSTSLEACVLWKEGDKMHRGQGEIIPSDFV</sequence>
<dbReference type="PANTHER" id="PTHR14187:SF5">
    <property type="entry name" value="HEAT SHOCK 70 KDA PROTEIN 12A"/>
    <property type="match status" value="1"/>
</dbReference>
<accession>A0A0H2S8S1</accession>
<dbReference type="STRING" id="27342.A0A0H2S8S1"/>
<name>A0A0H2S8S1_9AGAM</name>
<gene>
    <name evidence="1" type="ORF">SCHPADRAFT_373073</name>
</gene>
<dbReference type="OrthoDB" id="2963168at2759"/>
<reference evidence="1 2" key="1">
    <citation type="submission" date="2015-04" db="EMBL/GenBank/DDBJ databases">
        <title>Complete genome sequence of Schizopora paradoxa KUC8140, a cosmopolitan wood degrader in East Asia.</title>
        <authorList>
            <consortium name="DOE Joint Genome Institute"/>
            <person name="Min B."/>
            <person name="Park H."/>
            <person name="Jang Y."/>
            <person name="Kim J.-J."/>
            <person name="Kim K.H."/>
            <person name="Pangilinan J."/>
            <person name="Lipzen A."/>
            <person name="Riley R."/>
            <person name="Grigoriev I.V."/>
            <person name="Spatafora J.W."/>
            <person name="Choi I.-G."/>
        </authorList>
    </citation>
    <scope>NUCLEOTIDE SEQUENCE [LARGE SCALE GENOMIC DNA]</scope>
    <source>
        <strain evidence="1 2">KUC8140</strain>
    </source>
</reference>
<dbReference type="Proteomes" id="UP000053477">
    <property type="component" value="Unassembled WGS sequence"/>
</dbReference>
<dbReference type="InParanoid" id="A0A0H2S8S1"/>
<organism evidence="1 2">
    <name type="scientific">Schizopora paradoxa</name>
    <dbReference type="NCBI Taxonomy" id="27342"/>
    <lineage>
        <taxon>Eukaryota</taxon>
        <taxon>Fungi</taxon>
        <taxon>Dikarya</taxon>
        <taxon>Basidiomycota</taxon>
        <taxon>Agaricomycotina</taxon>
        <taxon>Agaricomycetes</taxon>
        <taxon>Hymenochaetales</taxon>
        <taxon>Schizoporaceae</taxon>
        <taxon>Schizopora</taxon>
    </lineage>
</organism>
<keyword evidence="2" id="KW-1185">Reference proteome</keyword>
<dbReference type="EMBL" id="KQ085962">
    <property type="protein sequence ID" value="KLO13276.1"/>
    <property type="molecule type" value="Genomic_DNA"/>
</dbReference>
<dbReference type="SUPFAM" id="SSF53067">
    <property type="entry name" value="Actin-like ATPase domain"/>
    <property type="match status" value="2"/>
</dbReference>
<dbReference type="InterPro" id="IPR043129">
    <property type="entry name" value="ATPase_NBD"/>
</dbReference>
<evidence type="ECO:0000313" key="2">
    <source>
        <dbReference type="Proteomes" id="UP000053477"/>
    </source>
</evidence>
<dbReference type="AlphaFoldDB" id="A0A0H2S8S1"/>
<evidence type="ECO:0008006" key="3">
    <source>
        <dbReference type="Google" id="ProtNLM"/>
    </source>
</evidence>
<evidence type="ECO:0000313" key="1">
    <source>
        <dbReference type="EMBL" id="KLO13276.1"/>
    </source>
</evidence>
<proteinExistence type="predicted"/>
<dbReference type="CDD" id="cd10170">
    <property type="entry name" value="ASKHA_NBD_HSP70"/>
    <property type="match status" value="1"/>
</dbReference>
<dbReference type="PANTHER" id="PTHR14187">
    <property type="entry name" value="ALPHA KINASE/ELONGATION FACTOR 2 KINASE"/>
    <property type="match status" value="1"/>
</dbReference>
<dbReference type="Gene3D" id="3.30.420.40">
    <property type="match status" value="2"/>
</dbReference>
<protein>
    <recommendedName>
        <fullName evidence="3">Actin-like ATPase domain-containing protein</fullName>
    </recommendedName>
</protein>